<dbReference type="EMBL" id="CP019699">
    <property type="protein sequence ID" value="AQS55731.1"/>
    <property type="molecule type" value="Genomic_DNA"/>
</dbReference>
<gene>
    <name evidence="5" type="ORF">B0W44_07920</name>
</gene>
<dbReference type="STRING" id="1471761.B0W44_07920"/>
<keyword evidence="2" id="KW-0408">Iron</keyword>
<keyword evidence="2" id="KW-0349">Heme</keyword>
<dbReference type="OrthoDB" id="9794828at2"/>
<reference evidence="5 6" key="1">
    <citation type="journal article" date="2015" name="Int. J. Syst. Evol. Microbiol.">
        <title>Novibacillus thermophilus gen. nov., sp. nov., a Gram-staining-negative and moderately thermophilic member of the family Thermoactinomycetaceae.</title>
        <authorList>
            <person name="Yang G."/>
            <person name="Chen J."/>
            <person name="Zhou S."/>
        </authorList>
    </citation>
    <scope>NUCLEOTIDE SEQUENCE [LARGE SCALE GENOMIC DNA]</scope>
    <source>
        <strain evidence="5 6">SG-1</strain>
    </source>
</reference>
<keyword evidence="4" id="KW-0472">Membrane</keyword>
<accession>A0A1U9K6S5</accession>
<dbReference type="GO" id="GO:0005886">
    <property type="term" value="C:plasma membrane"/>
    <property type="evidence" value="ECO:0007669"/>
    <property type="project" value="InterPro"/>
</dbReference>
<sequence>MMSVKTKLTIVVSLIVVVIATLVVTNLGEAATFYMTVDEFDEKSVSASAKPVQISGEIVGDSIEWDPENTLLTFDLRGAQQTDKTVSIRYEGVKPDMLNDGWEAIVEGNLNDDGVFVATELLVKCPSKYEAMEEEEGGT</sequence>
<dbReference type="InterPro" id="IPR036127">
    <property type="entry name" value="CcmE-like_sf"/>
</dbReference>
<proteinExistence type="predicted"/>
<dbReference type="KEGG" id="ntr:B0W44_07920"/>
<dbReference type="Proteomes" id="UP000188603">
    <property type="component" value="Chromosome"/>
</dbReference>
<dbReference type="Pfam" id="PF03100">
    <property type="entry name" value="CcmE"/>
    <property type="match status" value="1"/>
</dbReference>
<evidence type="ECO:0000256" key="2">
    <source>
        <dbReference type="ARBA" id="ARBA00022617"/>
    </source>
</evidence>
<comment type="subcellular location">
    <subcellularLocation>
        <location evidence="1">Membrane</location>
    </subcellularLocation>
</comment>
<organism evidence="5 6">
    <name type="scientific">Novibacillus thermophilus</name>
    <dbReference type="NCBI Taxonomy" id="1471761"/>
    <lineage>
        <taxon>Bacteria</taxon>
        <taxon>Bacillati</taxon>
        <taxon>Bacillota</taxon>
        <taxon>Bacilli</taxon>
        <taxon>Bacillales</taxon>
        <taxon>Thermoactinomycetaceae</taxon>
        <taxon>Novibacillus</taxon>
    </lineage>
</organism>
<keyword evidence="3" id="KW-0201">Cytochrome c-type biogenesis</keyword>
<evidence type="ECO:0000313" key="5">
    <source>
        <dbReference type="EMBL" id="AQS55731.1"/>
    </source>
</evidence>
<dbReference type="GO" id="GO:0020037">
    <property type="term" value="F:heme binding"/>
    <property type="evidence" value="ECO:0007669"/>
    <property type="project" value="InterPro"/>
</dbReference>
<dbReference type="InterPro" id="IPR012340">
    <property type="entry name" value="NA-bd_OB-fold"/>
</dbReference>
<protein>
    <recommendedName>
        <fullName evidence="7">Cytochrome c biogenesis protein CcmE</fullName>
    </recommendedName>
</protein>
<evidence type="ECO:0008006" key="7">
    <source>
        <dbReference type="Google" id="ProtNLM"/>
    </source>
</evidence>
<keyword evidence="6" id="KW-1185">Reference proteome</keyword>
<name>A0A1U9K6S5_9BACL</name>
<dbReference type="GO" id="GO:0017003">
    <property type="term" value="P:protein-heme linkage"/>
    <property type="evidence" value="ECO:0007669"/>
    <property type="project" value="InterPro"/>
</dbReference>
<dbReference type="AlphaFoldDB" id="A0A1U9K6S5"/>
<dbReference type="GO" id="GO:0017004">
    <property type="term" value="P:cytochrome complex assembly"/>
    <property type="evidence" value="ECO:0007669"/>
    <property type="project" value="UniProtKB-KW"/>
</dbReference>
<dbReference type="Gene3D" id="2.40.50.140">
    <property type="entry name" value="Nucleic acid-binding proteins"/>
    <property type="match status" value="1"/>
</dbReference>
<evidence type="ECO:0000256" key="1">
    <source>
        <dbReference type="ARBA" id="ARBA00004370"/>
    </source>
</evidence>
<keyword evidence="2" id="KW-0479">Metal-binding</keyword>
<evidence type="ECO:0000256" key="4">
    <source>
        <dbReference type="ARBA" id="ARBA00023136"/>
    </source>
</evidence>
<evidence type="ECO:0000256" key="3">
    <source>
        <dbReference type="ARBA" id="ARBA00022748"/>
    </source>
</evidence>
<dbReference type="InterPro" id="IPR004329">
    <property type="entry name" value="CcmE"/>
</dbReference>
<evidence type="ECO:0000313" key="6">
    <source>
        <dbReference type="Proteomes" id="UP000188603"/>
    </source>
</evidence>
<dbReference type="SUPFAM" id="SSF82093">
    <property type="entry name" value="Heme chaperone CcmE"/>
    <property type="match status" value="1"/>
</dbReference>